<evidence type="ECO:0000313" key="5">
    <source>
        <dbReference type="Proteomes" id="UP000324767"/>
    </source>
</evidence>
<feature type="binding site" evidence="2">
    <location>
        <position position="119"/>
    </location>
    <ligand>
        <name>Mn(2+)</name>
        <dbReference type="ChEBI" id="CHEBI:29035"/>
        <label>2</label>
    </ligand>
</feature>
<dbReference type="Pfam" id="PF01546">
    <property type="entry name" value="Peptidase_M20"/>
    <property type="match status" value="1"/>
</dbReference>
<dbReference type="PANTHER" id="PTHR11014">
    <property type="entry name" value="PEPTIDASE M20 FAMILY MEMBER"/>
    <property type="match status" value="1"/>
</dbReference>
<reference evidence="4 5" key="1">
    <citation type="submission" date="2019-09" db="EMBL/GenBank/DDBJ databases">
        <title>The hologenome of the rock-dwelling lichen Lasallia pustulata.</title>
        <authorList>
            <person name="Greshake Tzovaras B."/>
            <person name="Segers F."/>
            <person name="Bicker A."/>
            <person name="Dal Grande F."/>
            <person name="Otte J."/>
            <person name="Hankeln T."/>
            <person name="Schmitt I."/>
            <person name="Ebersberger I."/>
        </authorList>
    </citation>
    <scope>NUCLEOTIDE SEQUENCE [LARGE SCALE GENOMIC DNA]</scope>
    <source>
        <strain evidence="4">A1-1</strain>
    </source>
</reference>
<comment type="cofactor">
    <cofactor evidence="2">
        <name>Mn(2+)</name>
        <dbReference type="ChEBI" id="CHEBI:29035"/>
    </cofactor>
    <text evidence="2">The Mn(2+) ion enhances activity.</text>
</comment>
<dbReference type="PANTHER" id="PTHR11014:SF63">
    <property type="entry name" value="METALLOPEPTIDASE, PUTATIVE (AFU_ORTHOLOGUE AFUA_6G09600)-RELATED"/>
    <property type="match status" value="1"/>
</dbReference>
<keyword evidence="2" id="KW-0479">Metal-binding</keyword>
<sequence length="422" mass="45763">MAPQSLSHLIDSNRPDLGPYEELYKHLHSHPELSLQEKETAATAASYLRKLHVFDVHEHIGGHGLAGVFKNGGGKTVLLRADMDGLPVEEKTGLPYASTVTMRDIADGITKPVMHACGHDVHVTCLLAAAELLVKTQHAWHGTLIVLFQPAEERGAGARAMVEDGLYAKIPVPDVVLGQHVMPYRAGHTGTRVGLMASAADSFKVTLYGRGGHASQPHRTVDPVVMAAQVVVRLQTVVSREVGPDDAAVVTVGSVQAGQTENVIADRAELKVNVRTINARTREKVLAAVRRIVKAECEASGAPREPLVEPTSMFPFTVNDRDVTEALRSPFAEHFESFDPNVDRLHGSEDFSILGTSQGRPCSFWVFGGVDPDKWDEAERAGRTQEDIPINHSPFFAPVLQPTLRVGLDGLALAALTFFTRD</sequence>
<dbReference type="PIRSF" id="PIRSF005962">
    <property type="entry name" value="Pept_M20D_amidohydro"/>
    <property type="match status" value="1"/>
</dbReference>
<evidence type="ECO:0000256" key="1">
    <source>
        <dbReference type="ARBA" id="ARBA00006247"/>
    </source>
</evidence>
<keyword evidence="4" id="KW-0378">Hydrolase</keyword>
<dbReference type="Gene3D" id="3.40.630.10">
    <property type="entry name" value="Zn peptidases"/>
    <property type="match status" value="1"/>
</dbReference>
<dbReference type="Proteomes" id="UP000324767">
    <property type="component" value="Unassembled WGS sequence"/>
</dbReference>
<comment type="similarity">
    <text evidence="1">Belongs to the peptidase M20A family.</text>
</comment>
<dbReference type="InterPro" id="IPR036264">
    <property type="entry name" value="Bact_exopeptidase_dim_dom"/>
</dbReference>
<comment type="caution">
    <text evidence="4">The sequence shown here is derived from an EMBL/GenBank/DDBJ whole genome shotgun (WGS) entry which is preliminary data.</text>
</comment>
<keyword evidence="2" id="KW-0464">Manganese</keyword>
<dbReference type="SUPFAM" id="SSF53187">
    <property type="entry name" value="Zn-dependent exopeptidases"/>
    <property type="match status" value="1"/>
</dbReference>
<gene>
    <name evidence="4" type="ORF">FRX48_07937</name>
</gene>
<organism evidence="4 5">
    <name type="scientific">Lasallia pustulata</name>
    <dbReference type="NCBI Taxonomy" id="136370"/>
    <lineage>
        <taxon>Eukaryota</taxon>
        <taxon>Fungi</taxon>
        <taxon>Dikarya</taxon>
        <taxon>Ascomycota</taxon>
        <taxon>Pezizomycotina</taxon>
        <taxon>Lecanoromycetes</taxon>
        <taxon>OSLEUM clade</taxon>
        <taxon>Umbilicariomycetidae</taxon>
        <taxon>Umbilicariales</taxon>
        <taxon>Umbilicariaceae</taxon>
        <taxon>Lasallia</taxon>
    </lineage>
</organism>
<dbReference type="Pfam" id="PF07687">
    <property type="entry name" value="M20_dimer"/>
    <property type="match status" value="1"/>
</dbReference>
<dbReference type="NCBIfam" id="TIGR01891">
    <property type="entry name" value="amidohydrolases"/>
    <property type="match status" value="1"/>
</dbReference>
<proteinExistence type="inferred from homology"/>
<dbReference type="SUPFAM" id="SSF55031">
    <property type="entry name" value="Bacterial exopeptidase dimerisation domain"/>
    <property type="match status" value="1"/>
</dbReference>
<dbReference type="AlphaFoldDB" id="A0A5M8PG12"/>
<protein>
    <submittedName>
        <fullName evidence="4">Amidohydrolase</fullName>
    </submittedName>
</protein>
<feature type="binding site" evidence="2">
    <location>
        <position position="180"/>
    </location>
    <ligand>
        <name>Mn(2+)</name>
        <dbReference type="ChEBI" id="CHEBI:29035"/>
        <label>2</label>
    </ligand>
</feature>
<dbReference type="InterPro" id="IPR017439">
    <property type="entry name" value="Amidohydrolase"/>
</dbReference>
<dbReference type="CDD" id="cd05664">
    <property type="entry name" value="M20_Acy1-like"/>
    <property type="match status" value="1"/>
</dbReference>
<name>A0A5M8PG12_9LECA</name>
<dbReference type="GO" id="GO:0016787">
    <property type="term" value="F:hydrolase activity"/>
    <property type="evidence" value="ECO:0007669"/>
    <property type="project" value="UniProtKB-KW"/>
</dbReference>
<dbReference type="EMBL" id="VXIT01000014">
    <property type="protein sequence ID" value="KAA6408195.1"/>
    <property type="molecule type" value="Genomic_DNA"/>
</dbReference>
<dbReference type="OrthoDB" id="6119954at2759"/>
<evidence type="ECO:0000313" key="4">
    <source>
        <dbReference type="EMBL" id="KAA6408195.1"/>
    </source>
</evidence>
<evidence type="ECO:0000256" key="2">
    <source>
        <dbReference type="PIRSR" id="PIRSR005962-1"/>
    </source>
</evidence>
<dbReference type="FunFam" id="3.30.70.360:FF:000017">
    <property type="entry name" value="Amidohydrolase, putative"/>
    <property type="match status" value="1"/>
</dbReference>
<evidence type="ECO:0000259" key="3">
    <source>
        <dbReference type="Pfam" id="PF07687"/>
    </source>
</evidence>
<feature type="domain" description="Peptidase M20 dimerisation" evidence="3">
    <location>
        <begin position="201"/>
        <end position="298"/>
    </location>
</feature>
<dbReference type="Gene3D" id="3.30.70.360">
    <property type="match status" value="1"/>
</dbReference>
<accession>A0A5M8PG12</accession>
<feature type="binding site" evidence="2">
    <location>
        <position position="117"/>
    </location>
    <ligand>
        <name>Mn(2+)</name>
        <dbReference type="ChEBI" id="CHEBI:29035"/>
        <label>2</label>
    </ligand>
</feature>
<feature type="binding site" evidence="2">
    <location>
        <position position="153"/>
    </location>
    <ligand>
        <name>Mn(2+)</name>
        <dbReference type="ChEBI" id="CHEBI:29035"/>
        <label>2</label>
    </ligand>
</feature>
<dbReference type="GO" id="GO:0046872">
    <property type="term" value="F:metal ion binding"/>
    <property type="evidence" value="ECO:0007669"/>
    <property type="project" value="UniProtKB-KW"/>
</dbReference>
<dbReference type="InterPro" id="IPR002933">
    <property type="entry name" value="Peptidase_M20"/>
</dbReference>
<dbReference type="InterPro" id="IPR011650">
    <property type="entry name" value="Peptidase_M20_dimer"/>
</dbReference>